<dbReference type="SUPFAM" id="SSF51306">
    <property type="entry name" value="LexA/Signal peptidase"/>
    <property type="match status" value="1"/>
</dbReference>
<organism evidence="7 8">
    <name type="scientific">Geoglobus acetivorans</name>
    <dbReference type="NCBI Taxonomy" id="565033"/>
    <lineage>
        <taxon>Archaea</taxon>
        <taxon>Methanobacteriati</taxon>
        <taxon>Methanobacteriota</taxon>
        <taxon>Archaeoglobi</taxon>
        <taxon>Archaeoglobales</taxon>
        <taxon>Archaeoglobaceae</taxon>
        <taxon>Geoglobus</taxon>
    </lineage>
</organism>
<dbReference type="RefSeq" id="WP_193806481.1">
    <property type="nucleotide sequence ID" value="NZ_CP087714.1"/>
</dbReference>
<keyword evidence="2 5" id="KW-0812">Transmembrane</keyword>
<dbReference type="Pfam" id="PF10502">
    <property type="entry name" value="Peptidase_S26"/>
    <property type="match status" value="1"/>
</dbReference>
<comment type="subcellular location">
    <subcellularLocation>
        <location evidence="1">Membrane</location>
    </subcellularLocation>
</comment>
<dbReference type="InterPro" id="IPR001733">
    <property type="entry name" value="Peptidase_S26B"/>
</dbReference>
<name>A0ABZ3H5M6_GEOAI</name>
<dbReference type="EC" id="3.4.21.89" evidence="7"/>
<dbReference type="GO" id="GO:0009003">
    <property type="term" value="F:signal peptidase activity"/>
    <property type="evidence" value="ECO:0007669"/>
    <property type="project" value="UniProtKB-EC"/>
</dbReference>
<dbReference type="CDD" id="cd06530">
    <property type="entry name" value="S26_SPase_I"/>
    <property type="match status" value="1"/>
</dbReference>
<feature type="transmembrane region" description="Helical" evidence="5">
    <location>
        <begin position="53"/>
        <end position="76"/>
    </location>
</feature>
<evidence type="ECO:0000256" key="1">
    <source>
        <dbReference type="ARBA" id="ARBA00004370"/>
    </source>
</evidence>
<accession>A0ABZ3H5M6</accession>
<feature type="transmembrane region" description="Helical" evidence="5">
    <location>
        <begin position="6"/>
        <end position="22"/>
    </location>
</feature>
<dbReference type="EMBL" id="CP087714">
    <property type="protein sequence ID" value="XAT64093.1"/>
    <property type="molecule type" value="Genomic_DNA"/>
</dbReference>
<evidence type="ECO:0000313" key="8">
    <source>
        <dbReference type="Proteomes" id="UP001492541"/>
    </source>
</evidence>
<keyword evidence="8" id="KW-1185">Reference proteome</keyword>
<evidence type="ECO:0000256" key="2">
    <source>
        <dbReference type="ARBA" id="ARBA00022692"/>
    </source>
</evidence>
<evidence type="ECO:0000256" key="5">
    <source>
        <dbReference type="SAM" id="Phobius"/>
    </source>
</evidence>
<evidence type="ECO:0000256" key="3">
    <source>
        <dbReference type="ARBA" id="ARBA00022989"/>
    </source>
</evidence>
<proteinExistence type="predicted"/>
<gene>
    <name evidence="7" type="ORF">LPQ35_01630</name>
</gene>
<dbReference type="GeneID" id="90448345"/>
<evidence type="ECO:0000259" key="6">
    <source>
        <dbReference type="Pfam" id="PF10502"/>
    </source>
</evidence>
<dbReference type="NCBIfam" id="TIGR02228">
    <property type="entry name" value="sigpep_I_arch"/>
    <property type="match status" value="1"/>
</dbReference>
<dbReference type="Gene3D" id="2.10.109.10">
    <property type="entry name" value="Umud Fragment, subunit A"/>
    <property type="match status" value="1"/>
</dbReference>
<dbReference type="Proteomes" id="UP001492541">
    <property type="component" value="Chromosome"/>
</dbReference>
<keyword evidence="4 5" id="KW-0472">Membrane</keyword>
<keyword evidence="3 5" id="KW-1133">Transmembrane helix</keyword>
<evidence type="ECO:0000313" key="7">
    <source>
        <dbReference type="EMBL" id="XAT64093.1"/>
    </source>
</evidence>
<dbReference type="InterPro" id="IPR019533">
    <property type="entry name" value="Peptidase_S26"/>
</dbReference>
<protein>
    <submittedName>
        <fullName evidence="7">Signal peptidase I</fullName>
        <ecNumber evidence="7">3.4.21.89</ecNumber>
    </submittedName>
</protein>
<feature type="domain" description="Peptidase S26" evidence="6">
    <location>
        <begin position="59"/>
        <end position="134"/>
    </location>
</feature>
<dbReference type="InterPro" id="IPR036286">
    <property type="entry name" value="LexA/Signal_pep-like_sf"/>
</dbReference>
<sequence length="224" mass="25627">MIEIQLLILLSGFVIILFYNYSDEFRTKLSVRRVSRRVHEIEKRKMDARKRRLVVAAELVVFFVLIYFGLTMKVFWAAVISNSMSPTFERGDMVLFQSISVHPEPGDIVMFDRPDVMLPVTHRVLKVEGDLVYTGGDASGPDSSPVPLSKIKAEAVMIFGKPVVVKGVGNYFILDAKEMRDITPFGQEYYFYKKLIDLFRTYAIAIIVMGVAGYLYLTYRDLID</sequence>
<reference evidence="7 8" key="1">
    <citation type="submission" date="2021-11" db="EMBL/GenBank/DDBJ databases">
        <title>Whole genome of Geoglobus acetivorans.</title>
        <authorList>
            <person name="Liu D."/>
        </authorList>
    </citation>
    <scope>NUCLEOTIDE SEQUENCE [LARGE SCALE GENOMIC DNA]</scope>
    <source>
        <strain evidence="7 8">SBH6</strain>
    </source>
</reference>
<evidence type="ECO:0000256" key="4">
    <source>
        <dbReference type="ARBA" id="ARBA00023136"/>
    </source>
</evidence>
<keyword evidence="7" id="KW-0378">Hydrolase</keyword>
<feature type="transmembrane region" description="Helical" evidence="5">
    <location>
        <begin position="199"/>
        <end position="217"/>
    </location>
</feature>